<comment type="caution">
    <text evidence="1">The sequence shown here is derived from an EMBL/GenBank/DDBJ whole genome shotgun (WGS) entry which is preliminary data.</text>
</comment>
<reference evidence="1 2" key="1">
    <citation type="submission" date="2019-03" db="EMBL/GenBank/DDBJ databases">
        <title>Genomic Encyclopedia of Archaeal and Bacterial Type Strains, Phase II (KMG-II): from individual species to whole genera.</title>
        <authorList>
            <person name="Goeker M."/>
        </authorList>
    </citation>
    <scope>NUCLEOTIDE SEQUENCE [LARGE SCALE GENOMIC DNA]</scope>
    <source>
        <strain evidence="1 2">DSM 28323</strain>
    </source>
</reference>
<dbReference type="AlphaFoldDB" id="A0A4R6ITW5"/>
<name>A0A4R6ITW5_9BACT</name>
<proteinExistence type="predicted"/>
<evidence type="ECO:0000313" key="1">
    <source>
        <dbReference type="EMBL" id="TDO25747.1"/>
    </source>
</evidence>
<dbReference type="Proteomes" id="UP000295741">
    <property type="component" value="Unassembled WGS sequence"/>
</dbReference>
<organism evidence="1 2">
    <name type="scientific">Sediminibacterium goheungense</name>
    <dbReference type="NCBI Taxonomy" id="1086393"/>
    <lineage>
        <taxon>Bacteria</taxon>
        <taxon>Pseudomonadati</taxon>
        <taxon>Bacteroidota</taxon>
        <taxon>Chitinophagia</taxon>
        <taxon>Chitinophagales</taxon>
        <taxon>Chitinophagaceae</taxon>
        <taxon>Sediminibacterium</taxon>
    </lineage>
</organism>
<accession>A0A4R6ITW5</accession>
<keyword evidence="2" id="KW-1185">Reference proteome</keyword>
<protein>
    <submittedName>
        <fullName evidence="1">Uncharacterized protein</fullName>
    </submittedName>
</protein>
<sequence length="349" mass="39491">MQETNPSEQTANSAVNATSQSNYTQQYSVGKNVKGEVIETKLINGFPYWRLVLANSEPNEYQKFQETIDINGKTDTKFKAIAAMPELSYNGTVAYVVVLTEDGQVGFLYQETTYTTWRWYGLMQNKPGYLGYFTWIAVNNGDKGNAQVVLINDTGTPALLWQDNVTGNWTWDWLPPNQKVNPPNYDLHLTTVQIGEGNNGNLQAIFTGQDGKAYLIWQDNFTGTWTNFGKLPGDPQDPNSFFTLIQLAYGNNNNLQCVCQDENNMLYLIWQDSGSGIWNWYGALPISLNLIHKPIISYMLKESGDTLSLLIVYESDSADGYEIYKILQNAKGDWTWEGRYKTTDNPYPS</sequence>
<dbReference type="SUPFAM" id="SSF89372">
    <property type="entry name" value="Fucose-specific lectin"/>
    <property type="match status" value="1"/>
</dbReference>
<gene>
    <name evidence="1" type="ORF">BC659_2670</name>
</gene>
<dbReference type="Gene3D" id="2.120.10.70">
    <property type="entry name" value="Fucose-specific lectin"/>
    <property type="match status" value="1"/>
</dbReference>
<dbReference type="RefSeq" id="WP_133475241.1">
    <property type="nucleotide sequence ID" value="NZ_SNWP01000012.1"/>
</dbReference>
<dbReference type="OrthoDB" id="9800955at2"/>
<evidence type="ECO:0000313" key="2">
    <source>
        <dbReference type="Proteomes" id="UP000295741"/>
    </source>
</evidence>
<dbReference type="EMBL" id="SNWP01000012">
    <property type="protein sequence ID" value="TDO25747.1"/>
    <property type="molecule type" value="Genomic_DNA"/>
</dbReference>